<reference evidence="4" key="1">
    <citation type="submission" date="2016-10" db="EMBL/GenBank/DDBJ databases">
        <authorList>
            <person name="Varghese N."/>
            <person name="Submissions S."/>
        </authorList>
    </citation>
    <scope>NUCLEOTIDE SEQUENCE [LARGE SCALE GENOMIC DNA]</scope>
    <source>
        <strain evidence="4">CCM 7469</strain>
    </source>
</reference>
<keyword evidence="4" id="KW-1185">Reference proteome</keyword>
<accession>A0A1G8ECX5</accession>
<dbReference type="PANTHER" id="PTHR43709:SF2">
    <property type="entry name" value="DUF453 DOMAIN PROTEIN (AFU_ORTHOLOGUE AFUA_6G00360)"/>
    <property type="match status" value="1"/>
</dbReference>
<dbReference type="InterPro" id="IPR012709">
    <property type="entry name" value="PrpF"/>
</dbReference>
<comment type="similarity">
    <text evidence="1">Belongs to the PrpF family.</text>
</comment>
<evidence type="ECO:0000256" key="2">
    <source>
        <dbReference type="ARBA" id="ARBA00023235"/>
    </source>
</evidence>
<dbReference type="Proteomes" id="UP000199636">
    <property type="component" value="Unassembled WGS sequence"/>
</dbReference>
<dbReference type="STRING" id="428992.SAMN05216272_102477"/>
<dbReference type="NCBIfam" id="TIGR02334">
    <property type="entry name" value="prpF"/>
    <property type="match status" value="1"/>
</dbReference>
<keyword evidence="2 3" id="KW-0413">Isomerase</keyword>
<dbReference type="RefSeq" id="WP_090261732.1">
    <property type="nucleotide sequence ID" value="NZ_FNDS01000002.1"/>
</dbReference>
<dbReference type="GO" id="GO:0016853">
    <property type="term" value="F:isomerase activity"/>
    <property type="evidence" value="ECO:0007669"/>
    <property type="project" value="UniProtKB-KW"/>
</dbReference>
<dbReference type="EMBL" id="FNDS01000002">
    <property type="protein sequence ID" value="SDH67762.1"/>
    <property type="molecule type" value="Genomic_DNA"/>
</dbReference>
<proteinExistence type="inferred from homology"/>
<sequence length="395" mass="41780">MAHVAQVKIPATYIRGGTSKGVFFRLQDLPERCQVPGEARDKLFMRVIGSPDPYSAHIDGMGGATSSTSKCVILSKSSQPDHDVDYLYGQVSIDKAFVDWSGNCGNLSTAAGAFALHAGLVDPARIPQNGICVVRIWQANIQKTIIAHVPVTDGQVQETGDFELDGVTFPAAEIVLEFLDPSDDGEDGGAMFPTGNLVDDLDVPGIGTFKATMISAGIPTVFVEAEAIGYQGTELREDINGDPAALARFEKIRIAGALRMGLIKTPEEAATRQHTPKIAFVAPPKDYRTSSGKLVRAGDIDLLVRALSMGKLHHAMMGTAAVAIGTAAAIPGTLVNLAAGGGERSAVRFGHPSGSLRVGAEAKRVDGEWTVTKAIMSRSARILMEGWVRVPGDSF</sequence>
<dbReference type="SUPFAM" id="SSF54506">
    <property type="entry name" value="Diaminopimelate epimerase-like"/>
    <property type="match status" value="2"/>
</dbReference>
<dbReference type="GO" id="GO:0019629">
    <property type="term" value="P:propionate catabolic process, 2-methylcitrate cycle"/>
    <property type="evidence" value="ECO:0007669"/>
    <property type="project" value="InterPro"/>
</dbReference>
<evidence type="ECO:0000313" key="4">
    <source>
        <dbReference type="Proteomes" id="UP000199636"/>
    </source>
</evidence>
<dbReference type="AlphaFoldDB" id="A0A1G8ECX5"/>
<organism evidence="3 4">
    <name type="scientific">Pseudomonas panipatensis</name>
    <dbReference type="NCBI Taxonomy" id="428992"/>
    <lineage>
        <taxon>Bacteria</taxon>
        <taxon>Pseudomonadati</taxon>
        <taxon>Pseudomonadota</taxon>
        <taxon>Gammaproteobacteria</taxon>
        <taxon>Pseudomonadales</taxon>
        <taxon>Pseudomonadaceae</taxon>
        <taxon>Pseudomonas</taxon>
    </lineage>
</organism>
<dbReference type="FunFam" id="3.10.310.10:FF:000018">
    <property type="entry name" value="2-methylaconitate cis-trans isomerase"/>
    <property type="match status" value="1"/>
</dbReference>
<dbReference type="Pfam" id="PF04303">
    <property type="entry name" value="PrpF"/>
    <property type="match status" value="1"/>
</dbReference>
<dbReference type="OrthoDB" id="9779763at2"/>
<dbReference type="PANTHER" id="PTHR43709">
    <property type="entry name" value="ACONITATE ISOMERASE-RELATED"/>
    <property type="match status" value="1"/>
</dbReference>
<gene>
    <name evidence="3" type="ORF">SAMN05216272_102477</name>
</gene>
<dbReference type="Gene3D" id="3.10.310.10">
    <property type="entry name" value="Diaminopimelate Epimerase, Chain A, domain 1"/>
    <property type="match status" value="2"/>
</dbReference>
<dbReference type="InterPro" id="IPR007400">
    <property type="entry name" value="PrpF-like"/>
</dbReference>
<name>A0A1G8ECX5_9PSED</name>
<protein>
    <submittedName>
        <fullName evidence="3">2-methylaconitate cis-trans isomerase</fullName>
    </submittedName>
</protein>
<evidence type="ECO:0000313" key="3">
    <source>
        <dbReference type="EMBL" id="SDH67762.1"/>
    </source>
</evidence>
<evidence type="ECO:0000256" key="1">
    <source>
        <dbReference type="ARBA" id="ARBA00007673"/>
    </source>
</evidence>